<proteinExistence type="predicted"/>
<name>A0A1Y1VNR8_9FUNG</name>
<accession>A0A1Y1VNR8</accession>
<evidence type="ECO:0000313" key="1">
    <source>
        <dbReference type="EMBL" id="ORX60793.1"/>
    </source>
</evidence>
<feature type="non-terminal residue" evidence="1">
    <location>
        <position position="669"/>
    </location>
</feature>
<sequence>MFSKIFSHYHLILSQSVNKDYLDYKFHEYCKENNLNDEFLTGENDTIYKLILLLFENSNKQLLFWNLKQYSGTIIQWLWMEIPLKYLSPKNCKKPLNDAAIETSTTNSSSEMNQPTLFLKLRVQITMKWLTIYYDETSEPYFTKAVCYLINRNIHNKLLDYVDYSSGTNNPLIMTLILIITWNKQKDLGYLYEPWRPYLKYIWLIIYKYIIDKMESNQLKSFTKNLTSEIDLNQGLDHLFKINLILININMILTLHLPLEKKYSYENLLRYLYELFIHSGLSQSILKDNDIKMTMQHSNTSDHLFSPSLSDINNNDEENGEKKMYGSSSTLFFPECHENLSLDTKNEPEEYFIGHNYNIIYSLLTCPKDYQDQNKKSDVFTPSFLDSLKLQKNLNKSDLSYFIPFTQQLCSCFCSSTTFFSTLLSILREMIENHLSNKPPILESSNTSTIENMQNKNEFNKKNEYENENNQKDQKNNLFLVSAMVPQSPISSILPKAPSSSVQFPIPHYLSFNGSQNEFYKYSSKAPSPVDFLEELIHQEIQPILELLSLKDTILHLFPTNIFHKNKSNSRQYNSLYSIFCYSKDNIYLIIYKVSSQFYFLSGLLKSHLLVNEATKKIKLEQEKQKKEIKAFISTPSSSTEINFSTSKNPIFSFPMLTSNLSLSNNPSE</sequence>
<dbReference type="OrthoDB" id="10602356at2759"/>
<reference evidence="1 2" key="2">
    <citation type="submission" date="2016-08" db="EMBL/GenBank/DDBJ databases">
        <title>Pervasive Adenine N6-methylation of Active Genes in Fungi.</title>
        <authorList>
            <consortium name="DOE Joint Genome Institute"/>
            <person name="Mondo S.J."/>
            <person name="Dannebaum R.O."/>
            <person name="Kuo R.C."/>
            <person name="Labutti K."/>
            <person name="Haridas S."/>
            <person name="Kuo A."/>
            <person name="Salamov A."/>
            <person name="Ahrendt S.R."/>
            <person name="Lipzen A."/>
            <person name="Sullivan W."/>
            <person name="Andreopoulos W.B."/>
            <person name="Clum A."/>
            <person name="Lindquist E."/>
            <person name="Daum C."/>
            <person name="Ramamoorthy G.K."/>
            <person name="Gryganskyi A."/>
            <person name="Culley D."/>
            <person name="Magnuson J.K."/>
            <person name="James T.Y."/>
            <person name="O'Malley M.A."/>
            <person name="Stajich J.E."/>
            <person name="Spatafora J.W."/>
            <person name="Visel A."/>
            <person name="Grigoriev I.V."/>
        </authorList>
    </citation>
    <scope>NUCLEOTIDE SEQUENCE [LARGE SCALE GENOMIC DNA]</scope>
    <source>
        <strain evidence="2">finn</strain>
    </source>
</reference>
<dbReference type="EMBL" id="MCFH01000001">
    <property type="protein sequence ID" value="ORX60793.1"/>
    <property type="molecule type" value="Genomic_DNA"/>
</dbReference>
<gene>
    <name evidence="1" type="ORF">BCR36DRAFT_314613</name>
</gene>
<organism evidence="1 2">
    <name type="scientific">Piromyces finnis</name>
    <dbReference type="NCBI Taxonomy" id="1754191"/>
    <lineage>
        <taxon>Eukaryota</taxon>
        <taxon>Fungi</taxon>
        <taxon>Fungi incertae sedis</taxon>
        <taxon>Chytridiomycota</taxon>
        <taxon>Chytridiomycota incertae sedis</taxon>
        <taxon>Neocallimastigomycetes</taxon>
        <taxon>Neocallimastigales</taxon>
        <taxon>Neocallimastigaceae</taxon>
        <taxon>Piromyces</taxon>
    </lineage>
</organism>
<dbReference type="Proteomes" id="UP000193719">
    <property type="component" value="Unassembled WGS sequence"/>
</dbReference>
<comment type="caution">
    <text evidence="1">The sequence shown here is derived from an EMBL/GenBank/DDBJ whole genome shotgun (WGS) entry which is preliminary data.</text>
</comment>
<dbReference type="AlphaFoldDB" id="A0A1Y1VNR8"/>
<keyword evidence="2" id="KW-1185">Reference proteome</keyword>
<evidence type="ECO:0000313" key="2">
    <source>
        <dbReference type="Proteomes" id="UP000193719"/>
    </source>
</evidence>
<protein>
    <submittedName>
        <fullName evidence="1">Uncharacterized protein</fullName>
    </submittedName>
</protein>
<reference evidence="1 2" key="1">
    <citation type="submission" date="2016-08" db="EMBL/GenBank/DDBJ databases">
        <title>Genomes of anaerobic fungi encode conserved fungal cellulosomes for biomass hydrolysis.</title>
        <authorList>
            <consortium name="DOE Joint Genome Institute"/>
            <person name="Haitjema C.H."/>
            <person name="Gilmore S.P."/>
            <person name="Henske J.K."/>
            <person name="Solomon K.V."/>
            <person name="De Groot R."/>
            <person name="Kuo A."/>
            <person name="Mondo S.J."/>
            <person name="Salamov A.A."/>
            <person name="Labutti K."/>
            <person name="Zhao Z."/>
            <person name="Chiniquy J."/>
            <person name="Barry K."/>
            <person name="Brewer H.M."/>
            <person name="Purvine S.O."/>
            <person name="Wright A.T."/>
            <person name="Boxma B."/>
            <person name="Van Alen T."/>
            <person name="Hackstein J.H."/>
            <person name="Baker S.E."/>
            <person name="Grigoriev I.V."/>
            <person name="O'Malley M.A."/>
        </authorList>
    </citation>
    <scope>NUCLEOTIDE SEQUENCE [LARGE SCALE GENOMIC DNA]</scope>
    <source>
        <strain evidence="2">finn</strain>
    </source>
</reference>